<dbReference type="GO" id="GO:0008017">
    <property type="term" value="F:microtubule binding"/>
    <property type="evidence" value="ECO:0007669"/>
    <property type="project" value="InterPro"/>
</dbReference>
<comment type="caution">
    <text evidence="2">The sequence shown here is derived from an EMBL/GenBank/DDBJ whole genome shotgun (WGS) entry which is preliminary data.</text>
</comment>
<reference evidence="2" key="1">
    <citation type="submission" date="2020-04" db="EMBL/GenBank/DDBJ databases">
        <authorList>
            <person name="Alioto T."/>
            <person name="Alioto T."/>
            <person name="Gomez Garrido J."/>
        </authorList>
    </citation>
    <scope>NUCLEOTIDE SEQUENCE</scope>
    <source>
        <strain evidence="2">A484AB</strain>
    </source>
</reference>
<protein>
    <submittedName>
        <fullName evidence="2">Uncharacterized protein</fullName>
    </submittedName>
</protein>
<dbReference type="OrthoDB" id="9973968at2759"/>
<comment type="similarity">
    <text evidence="1">Belongs to the FAM154 family.</text>
</comment>
<evidence type="ECO:0000313" key="3">
    <source>
        <dbReference type="Proteomes" id="UP001152795"/>
    </source>
</evidence>
<dbReference type="GO" id="GO:0005856">
    <property type="term" value="C:cytoskeleton"/>
    <property type="evidence" value="ECO:0007669"/>
    <property type="project" value="TreeGrafter"/>
</dbReference>
<dbReference type="AlphaFoldDB" id="A0A6S7HGD3"/>
<dbReference type="PANTHER" id="PTHR31516">
    <property type="entry name" value="STABILIZER OF AXONEMAL MICROTUBULES 2"/>
    <property type="match status" value="1"/>
</dbReference>
<dbReference type="Proteomes" id="UP001152795">
    <property type="component" value="Unassembled WGS sequence"/>
</dbReference>
<dbReference type="PANTHER" id="PTHR31516:SF18">
    <property type="entry name" value="TRANSLATION INITIATION FACTOR IF-2"/>
    <property type="match status" value="1"/>
</dbReference>
<proteinExistence type="inferred from homology"/>
<accession>A0A6S7HGD3</accession>
<evidence type="ECO:0000313" key="2">
    <source>
        <dbReference type="EMBL" id="CAB3994681.1"/>
    </source>
</evidence>
<dbReference type="EMBL" id="CACRXK020002514">
    <property type="protein sequence ID" value="CAB3994681.1"/>
    <property type="molecule type" value="Genomic_DNA"/>
</dbReference>
<dbReference type="InterPro" id="IPR033336">
    <property type="entry name" value="SAXO1/2"/>
</dbReference>
<keyword evidence="3" id="KW-1185">Reference proteome</keyword>
<organism evidence="2 3">
    <name type="scientific">Paramuricea clavata</name>
    <name type="common">Red gorgonian</name>
    <name type="synonym">Violescent sea-whip</name>
    <dbReference type="NCBI Taxonomy" id="317549"/>
    <lineage>
        <taxon>Eukaryota</taxon>
        <taxon>Metazoa</taxon>
        <taxon>Cnidaria</taxon>
        <taxon>Anthozoa</taxon>
        <taxon>Octocorallia</taxon>
        <taxon>Malacalcyonacea</taxon>
        <taxon>Plexauridae</taxon>
        <taxon>Paramuricea</taxon>
    </lineage>
</organism>
<gene>
    <name evidence="2" type="ORF">PACLA_8A054933</name>
</gene>
<name>A0A6S7HGD3_PARCT</name>
<evidence type="ECO:0000256" key="1">
    <source>
        <dbReference type="ARBA" id="ARBA00008738"/>
    </source>
</evidence>
<sequence length="496" mass="56398">MVSFECPSPKLTWSVKTSSRECDCASCQNTRHHRHQGCTKTTDKVKTVLKRSGLKECSTDYQSSYQAPPCNFVRKIRRPLPRLRNPNPPPMDFRTITNTEYVQHGDFEGPPRPIKLQDNHQGVSNGEFDGKTSYAVAYTNRGQPSEVKLTRPVNSAIQQPKYKFSDETTHNVTFQAKRAEPSMGFSELPSFMGSILYPDPNSENLRTVNQESYQGKFAPKSEFCGPRKAAITLGTEGEYEHETVHQATYKKHEEDLKRSPKVKNPAIKLSERVKFNATTQAQRDFPRYKKGAFPAPVKPCAPYPATINLGMNTSHDFTTTNRERYKGQWDVSFVKAKPKESHYTLPKEKFHTTTQTMADFKPKETTRVRITKPVQNIPSSKIKLAAETSYKTQFPKYDGMGSLKRYGDFHEQGFYLKPIQKFEGDSVTARDFMQHEGIRPRTSCKPKQELSGTKGDMTGESVYRATYKQKESQECAYVKYLADHNKTFGPAKVVSA</sequence>